<protein>
    <submittedName>
        <fullName evidence="1">Uncharacterized protein</fullName>
    </submittedName>
</protein>
<gene>
    <name evidence="1" type="ORF">IDH45_07290</name>
</gene>
<comment type="caution">
    <text evidence="1">The sequence shown here is derived from an EMBL/GenBank/DDBJ whole genome shotgun (WGS) entry which is preliminary data.</text>
</comment>
<dbReference type="EMBL" id="JACXJA010000007">
    <property type="protein sequence ID" value="MBD2861782.1"/>
    <property type="molecule type" value="Genomic_DNA"/>
</dbReference>
<dbReference type="AlphaFoldDB" id="A0A927GZ70"/>
<dbReference type="Proteomes" id="UP000639396">
    <property type="component" value="Unassembled WGS sequence"/>
</dbReference>
<accession>A0A927GZ70</accession>
<keyword evidence="2" id="KW-1185">Reference proteome</keyword>
<evidence type="ECO:0000313" key="2">
    <source>
        <dbReference type="Proteomes" id="UP000639396"/>
    </source>
</evidence>
<sequence>MAQLWLTPIVCRSPLILGGERIRCGPPDELVSFRGMLDRVHPRFLLSFKARLLLSGQDELACGAGNGAFSLSAPGDIAFDGTTLALSDCGSALLSRLAEPQQTALWLDELEAGNDWALLPDVQRGWIGRMRRWTGLGWTTIIVREDA</sequence>
<dbReference type="RefSeq" id="WP_190926099.1">
    <property type="nucleotide sequence ID" value="NZ_JACXJA010000007.1"/>
</dbReference>
<organism evidence="1 2">
    <name type="scientific">Paenibacillus oceani</name>
    <dbReference type="NCBI Taxonomy" id="2772510"/>
    <lineage>
        <taxon>Bacteria</taxon>
        <taxon>Bacillati</taxon>
        <taxon>Bacillota</taxon>
        <taxon>Bacilli</taxon>
        <taxon>Bacillales</taxon>
        <taxon>Paenibacillaceae</taxon>
        <taxon>Paenibacillus</taxon>
    </lineage>
</organism>
<reference evidence="1" key="1">
    <citation type="submission" date="2020-09" db="EMBL/GenBank/DDBJ databases">
        <title>A novel bacterium of genus Paenibacillus, isolated from South China Sea.</title>
        <authorList>
            <person name="Huang H."/>
            <person name="Mo K."/>
            <person name="Hu Y."/>
        </authorList>
    </citation>
    <scope>NUCLEOTIDE SEQUENCE</scope>
    <source>
        <strain evidence="1">IB182363</strain>
    </source>
</reference>
<proteinExistence type="predicted"/>
<evidence type="ECO:0000313" key="1">
    <source>
        <dbReference type="EMBL" id="MBD2861782.1"/>
    </source>
</evidence>
<name>A0A927GZ70_9BACL</name>